<keyword evidence="6" id="KW-1185">Reference proteome</keyword>
<dbReference type="EMBL" id="VXAU01000118">
    <property type="protein sequence ID" value="NXK85599.1"/>
    <property type="molecule type" value="Genomic_DNA"/>
</dbReference>
<dbReference type="AlphaFoldDB" id="A0A7L0MX89"/>
<dbReference type="SMART" id="SM00198">
    <property type="entry name" value="SCP"/>
    <property type="match status" value="1"/>
</dbReference>
<dbReference type="SUPFAM" id="SSF55797">
    <property type="entry name" value="PR-1-like"/>
    <property type="match status" value="1"/>
</dbReference>
<dbReference type="InterPro" id="IPR001283">
    <property type="entry name" value="CRISP-related"/>
</dbReference>
<evidence type="ECO:0000256" key="2">
    <source>
        <dbReference type="ARBA" id="ARBA00023157"/>
    </source>
</evidence>
<reference evidence="5 6" key="1">
    <citation type="submission" date="2019-09" db="EMBL/GenBank/DDBJ databases">
        <title>Bird 10,000 Genomes (B10K) Project - Family phase.</title>
        <authorList>
            <person name="Zhang G."/>
        </authorList>
    </citation>
    <scope>NUCLEOTIDE SEQUENCE [LARGE SCALE GENOMIC DNA]</scope>
    <source>
        <strain evidence="5">B10K-DU-001-43</strain>
        <tissue evidence="5">Muscle</tissue>
    </source>
</reference>
<dbReference type="InterPro" id="IPR013871">
    <property type="entry name" value="Cysteine_rich_secretory"/>
</dbReference>
<evidence type="ECO:0000256" key="3">
    <source>
        <dbReference type="PROSITE-ProRule" id="PRU01005"/>
    </source>
</evidence>
<dbReference type="InterPro" id="IPR018244">
    <property type="entry name" value="Allrgn_V5/Tpx1_CS"/>
</dbReference>
<dbReference type="InterPro" id="IPR035940">
    <property type="entry name" value="CAP_sf"/>
</dbReference>
<organism evidence="5 6">
    <name type="scientific">Formicarius rufipectus</name>
    <dbReference type="NCBI Taxonomy" id="1118560"/>
    <lineage>
        <taxon>Eukaryota</taxon>
        <taxon>Metazoa</taxon>
        <taxon>Chordata</taxon>
        <taxon>Craniata</taxon>
        <taxon>Vertebrata</taxon>
        <taxon>Euteleostomi</taxon>
        <taxon>Archelosauria</taxon>
        <taxon>Archosauria</taxon>
        <taxon>Dinosauria</taxon>
        <taxon>Saurischia</taxon>
        <taxon>Theropoda</taxon>
        <taxon>Coelurosauria</taxon>
        <taxon>Aves</taxon>
        <taxon>Neognathae</taxon>
        <taxon>Neoaves</taxon>
        <taxon>Telluraves</taxon>
        <taxon>Australaves</taxon>
        <taxon>Passeriformes</taxon>
        <taxon>Formicariidae</taxon>
        <taxon>Formicarius</taxon>
    </lineage>
</organism>
<feature type="disulfide bond" evidence="3">
    <location>
        <begin position="131"/>
        <end position="144"/>
    </location>
</feature>
<keyword evidence="2 3" id="KW-1015">Disulfide bond</keyword>
<protein>
    <submittedName>
        <fullName evidence="5">CRVP protein</fullName>
    </submittedName>
</protein>
<dbReference type="FunFam" id="1.10.10.740:FF:000001">
    <property type="entry name" value="Cysteine-rich secretory protein 2"/>
    <property type="match status" value="1"/>
</dbReference>
<evidence type="ECO:0000256" key="1">
    <source>
        <dbReference type="ARBA" id="ARBA00009923"/>
    </source>
</evidence>
<dbReference type="PRINTS" id="PR00837">
    <property type="entry name" value="V5TPXLIKE"/>
</dbReference>
<dbReference type="InterPro" id="IPR003582">
    <property type="entry name" value="ShKT_dom"/>
</dbReference>
<name>A0A7L0MX89_9PASS</name>
<dbReference type="InterPro" id="IPR014044">
    <property type="entry name" value="CAP_dom"/>
</dbReference>
<comment type="caution">
    <text evidence="5">The sequence shown here is derived from an EMBL/GenBank/DDBJ whole genome shotgun (WGS) entry which is preliminary data.</text>
</comment>
<dbReference type="OrthoDB" id="737510at2759"/>
<feature type="disulfide bond" evidence="3">
    <location>
        <begin position="122"/>
        <end position="140"/>
    </location>
</feature>
<dbReference type="PANTHER" id="PTHR10334">
    <property type="entry name" value="CYSTEINE-RICH SECRETORY PROTEIN-RELATED"/>
    <property type="match status" value="1"/>
</dbReference>
<dbReference type="SUPFAM" id="SSF57546">
    <property type="entry name" value="Crisp domain-like"/>
    <property type="match status" value="1"/>
</dbReference>
<proteinExistence type="inferred from homology"/>
<dbReference type="Pfam" id="PF08562">
    <property type="entry name" value="Crisp"/>
    <property type="match status" value="1"/>
</dbReference>
<comment type="similarity">
    <text evidence="1">Belongs to the CRISP family.</text>
</comment>
<dbReference type="PROSITE" id="PS51670">
    <property type="entry name" value="SHKT"/>
    <property type="match status" value="1"/>
</dbReference>
<feature type="domain" description="ShKT" evidence="4">
    <location>
        <begin position="113"/>
        <end position="146"/>
    </location>
</feature>
<dbReference type="GO" id="GO:0005576">
    <property type="term" value="C:extracellular region"/>
    <property type="evidence" value="ECO:0007669"/>
    <property type="project" value="InterPro"/>
</dbReference>
<dbReference type="Gene3D" id="1.10.10.740">
    <property type="entry name" value="Crisp domain"/>
    <property type="match status" value="1"/>
</dbReference>
<evidence type="ECO:0000313" key="5">
    <source>
        <dbReference type="EMBL" id="NXK85599.1"/>
    </source>
</evidence>
<dbReference type="Pfam" id="PF00188">
    <property type="entry name" value="CAP"/>
    <property type="match status" value="1"/>
</dbReference>
<accession>A0A7L0MX89</accession>
<sequence length="151" mass="17099">VFCGENVLFSSFPKTWTETIQTWYSESSNFKYGYGAIQKNADIGSYTQLIWYNSYQVGCAASYCPGNSHKHLYICRYCPEGNIIIRKATPYKSGPKCADCPHHCDKGLCTNPCKYQDSYENCRNLKTFLGCSHPHVKQNCPATCECTTEII</sequence>
<dbReference type="PROSITE" id="PS01010">
    <property type="entry name" value="CRISP_2"/>
    <property type="match status" value="1"/>
</dbReference>
<gene>
    <name evidence="5" type="primary">Crvp_0</name>
    <name evidence="5" type="ORF">FORRUF_R04921</name>
</gene>
<feature type="non-terminal residue" evidence="5">
    <location>
        <position position="151"/>
    </location>
</feature>
<comment type="caution">
    <text evidence="3">Lacks conserved residue(s) required for the propagation of feature annotation.</text>
</comment>
<dbReference type="InterPro" id="IPR042076">
    <property type="entry name" value="Crisp-like_dom"/>
</dbReference>
<dbReference type="Gene3D" id="3.40.33.10">
    <property type="entry name" value="CAP"/>
    <property type="match status" value="1"/>
</dbReference>
<evidence type="ECO:0000313" key="6">
    <source>
        <dbReference type="Proteomes" id="UP000520463"/>
    </source>
</evidence>
<dbReference type="Proteomes" id="UP000520463">
    <property type="component" value="Unassembled WGS sequence"/>
</dbReference>
<evidence type="ECO:0000259" key="4">
    <source>
        <dbReference type="PROSITE" id="PS51670"/>
    </source>
</evidence>
<feature type="non-terminal residue" evidence="5">
    <location>
        <position position="1"/>
    </location>
</feature>